<dbReference type="GO" id="GO:0006508">
    <property type="term" value="P:proteolysis"/>
    <property type="evidence" value="ECO:0007669"/>
    <property type="project" value="UniProtKB-KW"/>
</dbReference>
<name>A0A4R0K0I3_9ACTN</name>
<keyword evidence="3" id="KW-0378">Hydrolase</keyword>
<evidence type="ECO:0000256" key="2">
    <source>
        <dbReference type="ARBA" id="ARBA00022670"/>
    </source>
</evidence>
<gene>
    <name evidence="5" type="ORF">E0H75_02850</name>
</gene>
<dbReference type="PANTHER" id="PTHR20842:SF0">
    <property type="entry name" value="ALPHA-ASPARTYL DIPEPTIDASE"/>
    <property type="match status" value="1"/>
</dbReference>
<dbReference type="PANTHER" id="PTHR20842">
    <property type="entry name" value="PROTEASE S51 ALPHA-ASPARTYL DIPEPTIDASE"/>
    <property type="match status" value="1"/>
</dbReference>
<comment type="caution">
    <text evidence="5">The sequence shown here is derived from an EMBL/GenBank/DDBJ whole genome shotgun (WGS) entry which is preliminary data.</text>
</comment>
<evidence type="ECO:0000256" key="3">
    <source>
        <dbReference type="ARBA" id="ARBA00022801"/>
    </source>
</evidence>
<dbReference type="InterPro" id="IPR005320">
    <property type="entry name" value="Peptidase_S51"/>
</dbReference>
<dbReference type="EMBL" id="SJKD01000001">
    <property type="protein sequence ID" value="TCC52710.1"/>
    <property type="molecule type" value="Genomic_DNA"/>
</dbReference>
<proteinExistence type="inferred from homology"/>
<organism evidence="5 6">
    <name type="scientific">Kribbella capetownensis</name>
    <dbReference type="NCBI Taxonomy" id="1572659"/>
    <lineage>
        <taxon>Bacteria</taxon>
        <taxon>Bacillati</taxon>
        <taxon>Actinomycetota</taxon>
        <taxon>Actinomycetes</taxon>
        <taxon>Propionibacteriales</taxon>
        <taxon>Kribbellaceae</taxon>
        <taxon>Kribbella</taxon>
    </lineage>
</organism>
<keyword evidence="2" id="KW-0645">Protease</keyword>
<sequence length="244" mass="26062">MRALLTSSGVKNDSIREALVDLLGKPIAESNALFIPTGLHPFPGGPGMAWETICGKRSSLLCGLGWKSLGILELSVLPSIETDTWMPTVRDADALLFGGGDPLFLANWMRRSGLTDLLPTLRSEAVYVGVSAGSIAATSTFVETFVDPPRSSDGPLKTENVVFATPEGDLDRILVTGQGAGLVDFGVIPHFEHPWHLDASVANAEKWAARIPAPTYAIDDDTAIKVVDGAVDIISEGHWKLFQL</sequence>
<dbReference type="AlphaFoldDB" id="A0A4R0K0I3"/>
<protein>
    <submittedName>
        <fullName evidence="5">Peptidase E</fullName>
    </submittedName>
</protein>
<keyword evidence="6" id="KW-1185">Reference proteome</keyword>
<evidence type="ECO:0000256" key="1">
    <source>
        <dbReference type="ARBA" id="ARBA00006534"/>
    </source>
</evidence>
<dbReference type="GO" id="GO:0008236">
    <property type="term" value="F:serine-type peptidase activity"/>
    <property type="evidence" value="ECO:0007669"/>
    <property type="project" value="UniProtKB-KW"/>
</dbReference>
<comment type="similarity">
    <text evidence="1">Belongs to the peptidase S51 family.</text>
</comment>
<evidence type="ECO:0000313" key="5">
    <source>
        <dbReference type="EMBL" id="TCC52710.1"/>
    </source>
</evidence>
<dbReference type="SUPFAM" id="SSF52317">
    <property type="entry name" value="Class I glutamine amidotransferase-like"/>
    <property type="match status" value="1"/>
</dbReference>
<evidence type="ECO:0000256" key="4">
    <source>
        <dbReference type="ARBA" id="ARBA00022825"/>
    </source>
</evidence>
<dbReference type="Proteomes" id="UP000293342">
    <property type="component" value="Unassembled WGS sequence"/>
</dbReference>
<evidence type="ECO:0000313" key="6">
    <source>
        <dbReference type="Proteomes" id="UP000293342"/>
    </source>
</evidence>
<dbReference type="Gene3D" id="3.40.50.880">
    <property type="match status" value="1"/>
</dbReference>
<dbReference type="RefSeq" id="WP_131511446.1">
    <property type="nucleotide sequence ID" value="NZ_SJKD01000001.1"/>
</dbReference>
<keyword evidence="4" id="KW-0720">Serine protease</keyword>
<dbReference type="InterPro" id="IPR029062">
    <property type="entry name" value="Class_I_gatase-like"/>
</dbReference>
<reference evidence="5 6" key="1">
    <citation type="submission" date="2019-02" db="EMBL/GenBank/DDBJ databases">
        <title>Kribbella capetownensis sp. nov. and Kribbella speibonae sp. nov., isolated from soil.</title>
        <authorList>
            <person name="Curtis S.M."/>
            <person name="Norton I."/>
            <person name="Everest G.J."/>
            <person name="Meyers P.R."/>
        </authorList>
    </citation>
    <scope>NUCLEOTIDE SEQUENCE [LARGE SCALE GENOMIC DNA]</scope>
    <source>
        <strain evidence="5 6">YM53</strain>
    </source>
</reference>
<accession>A0A4R0K0I3</accession>
<dbReference type="Pfam" id="PF03575">
    <property type="entry name" value="Peptidase_S51"/>
    <property type="match status" value="1"/>
</dbReference>
<dbReference type="OrthoDB" id="3373764at2"/>